<keyword evidence="2" id="KW-0812">Transmembrane</keyword>
<protein>
    <submittedName>
        <fullName evidence="8">HlyD family efflux transporter periplasmic adaptor subunit</fullName>
    </submittedName>
</protein>
<dbReference type="SUPFAM" id="SSF111369">
    <property type="entry name" value="HlyD-like secretion proteins"/>
    <property type="match status" value="1"/>
</dbReference>
<dbReference type="GO" id="GO:1990195">
    <property type="term" value="C:macrolide transmembrane transporter complex"/>
    <property type="evidence" value="ECO:0007669"/>
    <property type="project" value="InterPro"/>
</dbReference>
<organism evidence="8 9">
    <name type="scientific">Halalkalibaculum roseum</name>
    <dbReference type="NCBI Taxonomy" id="2709311"/>
    <lineage>
        <taxon>Bacteria</taxon>
        <taxon>Pseudomonadati</taxon>
        <taxon>Balneolota</taxon>
        <taxon>Balneolia</taxon>
        <taxon>Balneolales</taxon>
        <taxon>Balneolaceae</taxon>
        <taxon>Halalkalibaculum</taxon>
    </lineage>
</organism>
<dbReference type="Proteomes" id="UP000473278">
    <property type="component" value="Unassembled WGS sequence"/>
</dbReference>
<keyword evidence="9" id="KW-1185">Reference proteome</keyword>
<dbReference type="GO" id="GO:1990281">
    <property type="term" value="C:efflux pump complex"/>
    <property type="evidence" value="ECO:0007669"/>
    <property type="project" value="TreeGrafter"/>
</dbReference>
<comment type="caution">
    <text evidence="8">The sequence shown here is derived from an EMBL/GenBank/DDBJ whole genome shotgun (WGS) entry which is preliminary data.</text>
</comment>
<gene>
    <name evidence="8" type="ORF">G3570_11100</name>
</gene>
<dbReference type="GO" id="GO:1990961">
    <property type="term" value="P:xenobiotic detoxification by transmembrane export across the plasma membrane"/>
    <property type="evidence" value="ECO:0007669"/>
    <property type="project" value="InterPro"/>
</dbReference>
<feature type="coiled-coil region" evidence="6">
    <location>
        <begin position="83"/>
        <end position="183"/>
    </location>
</feature>
<dbReference type="Gene3D" id="6.10.140.1990">
    <property type="match status" value="1"/>
</dbReference>
<evidence type="ECO:0000259" key="7">
    <source>
        <dbReference type="Pfam" id="PF25940"/>
    </source>
</evidence>
<keyword evidence="5" id="KW-0472">Membrane</keyword>
<dbReference type="GO" id="GO:0019898">
    <property type="term" value="C:extrinsic component of membrane"/>
    <property type="evidence" value="ECO:0007669"/>
    <property type="project" value="InterPro"/>
</dbReference>
<accession>A0A6M1T0V7</accession>
<dbReference type="Gene3D" id="2.40.30.170">
    <property type="match status" value="1"/>
</dbReference>
<evidence type="ECO:0000256" key="4">
    <source>
        <dbReference type="ARBA" id="ARBA00023054"/>
    </source>
</evidence>
<evidence type="ECO:0000256" key="2">
    <source>
        <dbReference type="ARBA" id="ARBA00022692"/>
    </source>
</evidence>
<dbReference type="PANTHER" id="PTHR30469">
    <property type="entry name" value="MULTIDRUG RESISTANCE PROTEIN MDTA"/>
    <property type="match status" value="1"/>
</dbReference>
<evidence type="ECO:0000313" key="8">
    <source>
        <dbReference type="EMBL" id="NGP77184.1"/>
    </source>
</evidence>
<proteinExistence type="predicted"/>
<name>A0A6M1T0V7_9BACT</name>
<dbReference type="GO" id="GO:0030313">
    <property type="term" value="C:cell envelope"/>
    <property type="evidence" value="ECO:0007669"/>
    <property type="project" value="UniProtKB-SubCell"/>
</dbReference>
<feature type="domain" description="LcnD-like C-terminal" evidence="7">
    <location>
        <begin position="215"/>
        <end position="264"/>
    </location>
</feature>
<dbReference type="PROSITE" id="PS51257">
    <property type="entry name" value="PROKAR_LIPOPROTEIN"/>
    <property type="match status" value="1"/>
</dbReference>
<dbReference type="InterPro" id="IPR058795">
    <property type="entry name" value="LcnD_C"/>
</dbReference>
<keyword evidence="4 6" id="KW-0175">Coiled coil</keyword>
<keyword evidence="3" id="KW-1133">Transmembrane helix</keyword>
<reference evidence="8 9" key="1">
    <citation type="submission" date="2020-02" db="EMBL/GenBank/DDBJ databases">
        <title>Balneolaceae bacterium YR4-1, complete genome.</title>
        <authorList>
            <person name="Li Y."/>
            <person name="Wu S."/>
        </authorList>
    </citation>
    <scope>NUCLEOTIDE SEQUENCE [LARGE SCALE GENOMIC DNA]</scope>
    <source>
        <strain evidence="8 9">YR4-1</strain>
    </source>
</reference>
<dbReference type="GO" id="GO:0015562">
    <property type="term" value="F:efflux transmembrane transporter activity"/>
    <property type="evidence" value="ECO:0007669"/>
    <property type="project" value="TreeGrafter"/>
</dbReference>
<evidence type="ECO:0000256" key="6">
    <source>
        <dbReference type="SAM" id="Coils"/>
    </source>
</evidence>
<evidence type="ECO:0000313" key="9">
    <source>
        <dbReference type="Proteomes" id="UP000473278"/>
    </source>
</evidence>
<evidence type="ECO:0000256" key="5">
    <source>
        <dbReference type="ARBA" id="ARBA00023136"/>
    </source>
</evidence>
<evidence type="ECO:0000256" key="1">
    <source>
        <dbReference type="ARBA" id="ARBA00004370"/>
    </source>
</evidence>
<evidence type="ECO:0000256" key="3">
    <source>
        <dbReference type="ARBA" id="ARBA00022989"/>
    </source>
</evidence>
<sequence>MKAKMNHLTKKQFLYWAVFPVFFLLSCSNNDKSDAYGQFEATETTISSQASGELLAFTVYEGSNLKPGEQVGLIDTTQLKLKKNELLAVLSSTEAKIDQINAEAEVLNEQLQTATINLQRIENLVKDEAGTRQQLDDTEGKVRTLRKQIEALKVQKKSVRAEINATRSRLEQLEEQLNDAYVVNPVMGTVLTTYVEPFELVGQGQPLYQIANLDTLELRIYVSGAQLPSVKLGQQVEVLIDKNAEENSSLSGRISWIASEAEFTPKMIQTKEERVTQVYAVKVKVPNTDGMIKIGMPGEVNF</sequence>
<dbReference type="AlphaFoldDB" id="A0A6M1T0V7"/>
<dbReference type="Pfam" id="PF25940">
    <property type="entry name" value="LcnD_C"/>
    <property type="match status" value="1"/>
</dbReference>
<dbReference type="InterPro" id="IPR030190">
    <property type="entry name" value="MacA_alpha-hairpin_sf"/>
</dbReference>
<comment type="subcellular location">
    <subcellularLocation>
        <location evidence="1">Membrane</location>
    </subcellularLocation>
</comment>
<dbReference type="EMBL" id="JAALLT010000003">
    <property type="protein sequence ID" value="NGP77184.1"/>
    <property type="molecule type" value="Genomic_DNA"/>
</dbReference>
<dbReference type="RefSeq" id="WP_165142276.1">
    <property type="nucleotide sequence ID" value="NZ_JAALLT010000003.1"/>
</dbReference>